<reference evidence="2" key="1">
    <citation type="submission" date="2021-01" db="EMBL/GenBank/DDBJ databases">
        <title>Whole genome shotgun sequence of Actinocatenispora rupis NBRC 107355.</title>
        <authorList>
            <person name="Komaki H."/>
            <person name="Tamura T."/>
        </authorList>
    </citation>
    <scope>NUCLEOTIDE SEQUENCE</scope>
    <source>
        <strain evidence="2">NBRC 107355</strain>
    </source>
</reference>
<evidence type="ECO:0008006" key="4">
    <source>
        <dbReference type="Google" id="ProtNLM"/>
    </source>
</evidence>
<gene>
    <name evidence="2" type="ORF">Aru02nite_30870</name>
</gene>
<sequence length="194" mass="21213">MDGFNRGLFIVLGVLLVVIGAAGTLVSLGRVPRVDAATTLLPPIVRNRWHDWGTAAWLVVAAAGLVLAVLAFLLIRAQLLPRAGQQISDLLFGGPDDEETHPGRTRVRSAAVVHSIERDLARHPKVRRVRVDISGDRADPRIHARLELSDECDVTRLQSYVTESLTRFTTTTGLDPTRMQVVLSLTGRGGHRVH</sequence>
<dbReference type="Proteomes" id="UP000612808">
    <property type="component" value="Unassembled WGS sequence"/>
</dbReference>
<evidence type="ECO:0000256" key="1">
    <source>
        <dbReference type="SAM" id="Phobius"/>
    </source>
</evidence>
<organism evidence="2 3">
    <name type="scientific">Actinocatenispora rupis</name>
    <dbReference type="NCBI Taxonomy" id="519421"/>
    <lineage>
        <taxon>Bacteria</taxon>
        <taxon>Bacillati</taxon>
        <taxon>Actinomycetota</taxon>
        <taxon>Actinomycetes</taxon>
        <taxon>Micromonosporales</taxon>
        <taxon>Micromonosporaceae</taxon>
        <taxon>Actinocatenispora</taxon>
    </lineage>
</organism>
<keyword evidence="1" id="KW-1133">Transmembrane helix</keyword>
<comment type="caution">
    <text evidence="2">The sequence shown here is derived from an EMBL/GenBank/DDBJ whole genome shotgun (WGS) entry which is preliminary data.</text>
</comment>
<keyword evidence="1" id="KW-0472">Membrane</keyword>
<protein>
    <recommendedName>
        <fullName evidence="4">Alkaline shock response membrane anchor protein AmaP</fullName>
    </recommendedName>
</protein>
<name>A0A8J3JCA9_9ACTN</name>
<dbReference type="AlphaFoldDB" id="A0A8J3JCA9"/>
<dbReference type="RefSeq" id="WP_203658185.1">
    <property type="nucleotide sequence ID" value="NZ_BAAAZM010000009.1"/>
</dbReference>
<evidence type="ECO:0000313" key="3">
    <source>
        <dbReference type="Proteomes" id="UP000612808"/>
    </source>
</evidence>
<accession>A0A8J3JCA9</accession>
<evidence type="ECO:0000313" key="2">
    <source>
        <dbReference type="EMBL" id="GID12198.1"/>
    </source>
</evidence>
<proteinExistence type="predicted"/>
<dbReference type="EMBL" id="BOMB01000017">
    <property type="protein sequence ID" value="GID12198.1"/>
    <property type="molecule type" value="Genomic_DNA"/>
</dbReference>
<keyword evidence="3" id="KW-1185">Reference proteome</keyword>
<keyword evidence="1" id="KW-0812">Transmembrane</keyword>
<feature type="transmembrane region" description="Helical" evidence="1">
    <location>
        <begin position="52"/>
        <end position="75"/>
    </location>
</feature>